<gene>
    <name evidence="3" type="ORF">I6H88_06120</name>
</gene>
<dbReference type="CDD" id="cd00093">
    <property type="entry name" value="HTH_XRE"/>
    <property type="match status" value="1"/>
</dbReference>
<dbReference type="PROSITE" id="PS50943">
    <property type="entry name" value="HTH_CROC1"/>
    <property type="match status" value="1"/>
</dbReference>
<dbReference type="AlphaFoldDB" id="A0A7T7V1L2"/>
<dbReference type="Pfam" id="PF01381">
    <property type="entry name" value="HTH_3"/>
    <property type="match status" value="1"/>
</dbReference>
<evidence type="ECO:0000313" key="4">
    <source>
        <dbReference type="Proteomes" id="UP000595426"/>
    </source>
</evidence>
<dbReference type="Proteomes" id="UP000595426">
    <property type="component" value="Chromosome"/>
</dbReference>
<keyword evidence="4" id="KW-1185">Reference proteome</keyword>
<dbReference type="GO" id="GO:0003677">
    <property type="term" value="F:DNA binding"/>
    <property type="evidence" value="ECO:0007669"/>
    <property type="project" value="UniProtKB-KW"/>
</dbReference>
<evidence type="ECO:0000256" key="1">
    <source>
        <dbReference type="ARBA" id="ARBA00023125"/>
    </source>
</evidence>
<evidence type="ECO:0000313" key="3">
    <source>
        <dbReference type="EMBL" id="QQN60153.1"/>
    </source>
</evidence>
<name>A0A7T7V1L2_9FLAO</name>
<dbReference type="Gene3D" id="1.10.260.40">
    <property type="entry name" value="lambda repressor-like DNA-binding domains"/>
    <property type="match status" value="1"/>
</dbReference>
<dbReference type="PANTHER" id="PTHR46558">
    <property type="entry name" value="TRACRIPTIONAL REGULATORY PROTEIN-RELATED-RELATED"/>
    <property type="match status" value="1"/>
</dbReference>
<organism evidence="3 4">
    <name type="scientific">Elizabethkingia bruuniana</name>
    <dbReference type="NCBI Taxonomy" id="1756149"/>
    <lineage>
        <taxon>Bacteria</taxon>
        <taxon>Pseudomonadati</taxon>
        <taxon>Bacteroidota</taxon>
        <taxon>Flavobacteriia</taxon>
        <taxon>Flavobacteriales</taxon>
        <taxon>Weeksellaceae</taxon>
        <taxon>Elizabethkingia</taxon>
    </lineage>
</organism>
<reference evidence="3 4" key="1">
    <citation type="submission" date="2020-12" db="EMBL/GenBank/DDBJ databases">
        <title>FDA dAtabase for Regulatory Grade micrObial Sequences (FDA-ARGOS): Supporting development and validation of Infectious Disease Dx tests.</title>
        <authorList>
            <person name="Kerrigan L."/>
            <person name="Long C."/>
            <person name="Tallon L."/>
            <person name="Sadzewicz L."/>
            <person name="Zhao X."/>
            <person name="Boylan J."/>
            <person name="Ott S."/>
            <person name="Bowen H."/>
            <person name="Vavikolanu K."/>
            <person name="Mehta A."/>
            <person name="Aluvathingal J."/>
            <person name="Nadendla S."/>
            <person name="Yan Y."/>
            <person name="Sichtig H."/>
        </authorList>
    </citation>
    <scope>NUCLEOTIDE SEQUENCE [LARGE SCALE GENOMIC DNA]</scope>
    <source>
        <strain evidence="3 4">FDAARGOS_1031</strain>
    </source>
</reference>
<feature type="domain" description="HTH cro/C1-type" evidence="2">
    <location>
        <begin position="7"/>
        <end position="61"/>
    </location>
</feature>
<dbReference type="SMART" id="SM00530">
    <property type="entry name" value="HTH_XRE"/>
    <property type="match status" value="1"/>
</dbReference>
<dbReference type="RefSeq" id="WP_034869463.1">
    <property type="nucleotide sequence ID" value="NZ_CAJJUP010000002.1"/>
</dbReference>
<dbReference type="InterPro" id="IPR001387">
    <property type="entry name" value="Cro/C1-type_HTH"/>
</dbReference>
<keyword evidence="1" id="KW-0238">DNA-binding</keyword>
<dbReference type="SUPFAM" id="SSF47413">
    <property type="entry name" value="lambda repressor-like DNA-binding domains"/>
    <property type="match status" value="1"/>
</dbReference>
<evidence type="ECO:0000259" key="2">
    <source>
        <dbReference type="PROSITE" id="PS50943"/>
    </source>
</evidence>
<dbReference type="EMBL" id="CP067018">
    <property type="protein sequence ID" value="QQN60153.1"/>
    <property type="molecule type" value="Genomic_DNA"/>
</dbReference>
<dbReference type="OrthoDB" id="959032at2"/>
<dbReference type="GeneID" id="93134197"/>
<dbReference type="InterPro" id="IPR010982">
    <property type="entry name" value="Lambda_DNA-bd_dom_sf"/>
</dbReference>
<sequence length="114" mass="13211">MKISIKLRKLREREKSSQAEVADELQVSQTAYNKWETGSTMPSLENIMKLCNYYNIGIADLLDDNFKILSDDINKKGIRVTEEIIQNIIKNQERLIELIEIQNGILVQILKCEN</sequence>
<accession>A0A7T7V1L2</accession>
<dbReference type="PANTHER" id="PTHR46558:SF11">
    <property type="entry name" value="HTH-TYPE TRANSCRIPTIONAL REGULATOR XRE"/>
    <property type="match status" value="1"/>
</dbReference>
<proteinExistence type="predicted"/>
<dbReference type="KEGG" id="egm:AYC65_14875"/>
<protein>
    <submittedName>
        <fullName evidence="3">Helix-turn-helix transcriptional regulator</fullName>
    </submittedName>
</protein>